<dbReference type="EMBL" id="NCVQ01000006">
    <property type="protein sequence ID" value="PWZ20818.1"/>
    <property type="molecule type" value="Genomic_DNA"/>
</dbReference>
<gene>
    <name evidence="1" type="ORF">Zm00014a_008350</name>
</gene>
<name>A0A3L6EJK5_MAIZE</name>
<evidence type="ECO:0000313" key="1">
    <source>
        <dbReference type="EMBL" id="PWZ20818.1"/>
    </source>
</evidence>
<comment type="caution">
    <text evidence="1">The sequence shown here is derived from an EMBL/GenBank/DDBJ whole genome shotgun (WGS) entry which is preliminary data.</text>
</comment>
<organism evidence="1">
    <name type="scientific">Zea mays</name>
    <name type="common">Maize</name>
    <dbReference type="NCBI Taxonomy" id="4577"/>
    <lineage>
        <taxon>Eukaryota</taxon>
        <taxon>Viridiplantae</taxon>
        <taxon>Streptophyta</taxon>
        <taxon>Embryophyta</taxon>
        <taxon>Tracheophyta</taxon>
        <taxon>Spermatophyta</taxon>
        <taxon>Magnoliopsida</taxon>
        <taxon>Liliopsida</taxon>
        <taxon>Poales</taxon>
        <taxon>Poaceae</taxon>
        <taxon>PACMAD clade</taxon>
        <taxon>Panicoideae</taxon>
        <taxon>Andropogonodae</taxon>
        <taxon>Andropogoneae</taxon>
        <taxon>Tripsacinae</taxon>
        <taxon>Zea</taxon>
    </lineage>
</organism>
<reference evidence="1" key="1">
    <citation type="journal article" date="2018" name="Nat. Genet.">
        <title>Extensive intraspecific gene order and gene structural variations between Mo17 and other maize genomes.</title>
        <authorList>
            <person name="Sun S."/>
            <person name="Zhou Y."/>
            <person name="Chen J."/>
            <person name="Shi J."/>
            <person name="Zhao H."/>
            <person name="Zhao H."/>
            <person name="Song W."/>
            <person name="Zhang M."/>
            <person name="Cui Y."/>
            <person name="Dong X."/>
            <person name="Liu H."/>
            <person name="Ma X."/>
            <person name="Jiao Y."/>
            <person name="Wang B."/>
            <person name="Wei X."/>
            <person name="Stein J.C."/>
            <person name="Glaubitz J.C."/>
            <person name="Lu F."/>
            <person name="Yu G."/>
            <person name="Liang C."/>
            <person name="Fengler K."/>
            <person name="Li B."/>
            <person name="Rafalski A."/>
            <person name="Schnable P.S."/>
            <person name="Ware D.H."/>
            <person name="Buckler E.S."/>
            <person name="Lai J."/>
        </authorList>
    </citation>
    <scope>NUCLEOTIDE SEQUENCE [LARGE SCALE GENOMIC DNA]</scope>
    <source>
        <tissue evidence="1">Seedling</tissue>
    </source>
</reference>
<sequence>MLLIHVVNCLPCAMFIN</sequence>
<dbReference type="Proteomes" id="UP000251960">
    <property type="component" value="Chromosome 5"/>
</dbReference>
<protein>
    <submittedName>
        <fullName evidence="1">Uncharacterized protein</fullName>
    </submittedName>
</protein>
<accession>A0A3L6EJK5</accession>
<dbReference type="AlphaFoldDB" id="A0A3L6EJK5"/>
<proteinExistence type="predicted"/>